<evidence type="ECO:0000259" key="6">
    <source>
        <dbReference type="PROSITE" id="PS50093"/>
    </source>
</evidence>
<dbReference type="InterPro" id="IPR000859">
    <property type="entry name" value="CUB_dom"/>
</dbReference>
<keyword evidence="3" id="KW-1015">Disulfide bond</keyword>
<evidence type="ECO:0000256" key="1">
    <source>
        <dbReference type="ARBA" id="ARBA00001913"/>
    </source>
</evidence>
<dbReference type="EMBL" id="JAFREP010000019">
    <property type="protein sequence ID" value="MBO1320800.1"/>
    <property type="molecule type" value="Genomic_DNA"/>
</dbReference>
<dbReference type="SUPFAM" id="SSF49854">
    <property type="entry name" value="Spermadhesin, CUB domain"/>
    <property type="match status" value="4"/>
</dbReference>
<dbReference type="Pfam" id="PF18911">
    <property type="entry name" value="PKD_4"/>
    <property type="match status" value="1"/>
</dbReference>
<evidence type="ECO:0000259" key="5">
    <source>
        <dbReference type="PROSITE" id="PS01180"/>
    </source>
</evidence>
<reference evidence="7" key="1">
    <citation type="submission" date="2021-03" db="EMBL/GenBank/DDBJ databases">
        <authorList>
            <person name="Wang G."/>
        </authorList>
    </citation>
    <scope>NUCLEOTIDE SEQUENCE</scope>
    <source>
        <strain evidence="7">KCTC 12899</strain>
    </source>
</reference>
<dbReference type="InterPro" id="IPR013783">
    <property type="entry name" value="Ig-like_fold"/>
</dbReference>
<dbReference type="SMART" id="SM00089">
    <property type="entry name" value="PKD"/>
    <property type="match status" value="2"/>
</dbReference>
<dbReference type="InterPro" id="IPR000601">
    <property type="entry name" value="PKD_dom"/>
</dbReference>
<dbReference type="GO" id="GO:0008237">
    <property type="term" value="F:metallopeptidase activity"/>
    <property type="evidence" value="ECO:0007669"/>
    <property type="project" value="InterPro"/>
</dbReference>
<proteinExistence type="predicted"/>
<dbReference type="RefSeq" id="WP_207860752.1">
    <property type="nucleotide sequence ID" value="NZ_JAFREP010000019.1"/>
</dbReference>
<evidence type="ECO:0000313" key="7">
    <source>
        <dbReference type="EMBL" id="MBO1320800.1"/>
    </source>
</evidence>
<dbReference type="InterPro" id="IPR008754">
    <property type="entry name" value="Peptidase_M43"/>
</dbReference>
<dbReference type="AlphaFoldDB" id="A0A8J7QMN2"/>
<dbReference type="InterPro" id="IPR035914">
    <property type="entry name" value="Sperma_CUB_dom_sf"/>
</dbReference>
<comment type="cofactor">
    <cofactor evidence="1">
        <name>Ca(2+)</name>
        <dbReference type="ChEBI" id="CHEBI:29108"/>
    </cofactor>
</comment>
<dbReference type="InterPro" id="IPR022409">
    <property type="entry name" value="PKD/Chitinase_dom"/>
</dbReference>
<dbReference type="Gene3D" id="2.60.120.290">
    <property type="entry name" value="Spermadhesin, CUB domain"/>
    <property type="match status" value="4"/>
</dbReference>
<dbReference type="SUPFAM" id="SSF55486">
    <property type="entry name" value="Metalloproteases ('zincins'), catalytic domain"/>
    <property type="match status" value="1"/>
</dbReference>
<name>A0A8J7QMN2_9BACT</name>
<keyword evidence="8" id="KW-1185">Reference proteome</keyword>
<dbReference type="Proteomes" id="UP000664417">
    <property type="component" value="Unassembled WGS sequence"/>
</dbReference>
<gene>
    <name evidence="7" type="ORF">J3U88_20140</name>
</gene>
<dbReference type="InterPro" id="IPR024079">
    <property type="entry name" value="MetalloPept_cat_dom_sf"/>
</dbReference>
<evidence type="ECO:0000256" key="4">
    <source>
        <dbReference type="SAM" id="SignalP"/>
    </source>
</evidence>
<feature type="signal peptide" evidence="4">
    <location>
        <begin position="1"/>
        <end position="19"/>
    </location>
</feature>
<dbReference type="SMART" id="SM00042">
    <property type="entry name" value="CUB"/>
    <property type="match status" value="4"/>
</dbReference>
<feature type="domain" description="CUB" evidence="5">
    <location>
        <begin position="553"/>
        <end position="669"/>
    </location>
</feature>
<dbReference type="Gene3D" id="2.60.120.380">
    <property type="match status" value="2"/>
</dbReference>
<evidence type="ECO:0000313" key="8">
    <source>
        <dbReference type="Proteomes" id="UP000664417"/>
    </source>
</evidence>
<dbReference type="InterPro" id="IPR007280">
    <property type="entry name" value="Peptidase_C_arc/bac"/>
</dbReference>
<dbReference type="Pfam" id="PF04151">
    <property type="entry name" value="PPC"/>
    <property type="match status" value="2"/>
</dbReference>
<accession>A0A8J7QMN2</accession>
<dbReference type="Gene3D" id="2.60.40.10">
    <property type="entry name" value="Immunoglobulins"/>
    <property type="match status" value="2"/>
</dbReference>
<dbReference type="PANTHER" id="PTHR24251">
    <property type="entry name" value="OVOCHYMASE-RELATED"/>
    <property type="match status" value="1"/>
</dbReference>
<dbReference type="Pfam" id="PF05572">
    <property type="entry name" value="Peptidase_M43"/>
    <property type="match status" value="1"/>
</dbReference>
<dbReference type="SUPFAM" id="SSF49299">
    <property type="entry name" value="PKD domain"/>
    <property type="match status" value="1"/>
</dbReference>
<dbReference type="PROSITE" id="PS01180">
    <property type="entry name" value="CUB"/>
    <property type="match status" value="3"/>
</dbReference>
<dbReference type="Pfam" id="PF00431">
    <property type="entry name" value="CUB"/>
    <property type="match status" value="4"/>
</dbReference>
<feature type="domain" description="PKD" evidence="6">
    <location>
        <begin position="344"/>
        <end position="420"/>
    </location>
</feature>
<feature type="chain" id="PRO_5035201082" evidence="4">
    <location>
        <begin position="20"/>
        <end position="1224"/>
    </location>
</feature>
<feature type="domain" description="CUB" evidence="5">
    <location>
        <begin position="806"/>
        <end position="921"/>
    </location>
</feature>
<organism evidence="7 8">
    <name type="scientific">Acanthopleuribacter pedis</name>
    <dbReference type="NCBI Taxonomy" id="442870"/>
    <lineage>
        <taxon>Bacteria</taxon>
        <taxon>Pseudomonadati</taxon>
        <taxon>Acidobacteriota</taxon>
        <taxon>Holophagae</taxon>
        <taxon>Acanthopleuribacterales</taxon>
        <taxon>Acanthopleuribacteraceae</taxon>
        <taxon>Acanthopleuribacter</taxon>
    </lineage>
</organism>
<evidence type="ECO:0000256" key="3">
    <source>
        <dbReference type="ARBA" id="ARBA00023157"/>
    </source>
</evidence>
<dbReference type="CDD" id="cd00041">
    <property type="entry name" value="CUB"/>
    <property type="match status" value="4"/>
</dbReference>
<keyword evidence="2" id="KW-0677">Repeat</keyword>
<sequence length="1224" mass="130957">MRFPVFCFHLLLLALPLAAQHQPGPCRVGPDLGKHLQLRYQQQPALEKIARDAEARQNQKLAEFNTLPPPSKRGPIYTIPVVFHVMTWQSDSGNDGFVDDAKIHEAMDIVNREFNALNGAFDDIEPAFAGLVADPQIEFVLAQRDPDGNPTSGITRDVTIHTYNGLWDFPELKRVHVWPRDKYLNIWVVQSSDGGNGSAWAYLPAQVAEGSGIEDLDGIVISTWALGATTPGYHSILTHEIGHSLNLRHTWGPGAHGSAEACDEDDDVADTPNCSGASGCNTNRRTCGSQDMIQNFMDYATCPIAFTQGQVTRMHAALNSDVALRNHLWSQDNLIDTGLANGPARASFATSAKRITPGEAVQFYDTSAADHQAITNWSWSFPGGSPSSYQGQNPPAVVYDQAGRFDVILSVTTAAGSHQTHRRRYIEVAHDLVMHPGTAVVGPGTFTDSQPTRYYDQNVDQTLTALPAEAGRMLRVSFAEFRLGAGDSLRIYDGTSSAAPLLGNYTGTQSPGVVTASNAQGALTFRFVADGDDNNYGWSAGLDYADAATTIMQNGSFQVAGGDFVDPGLNGNYGVEYDQTMTLTPAQPDSKLRVTFTSFKMEDVDENCEFDYLQIYDGTNTGAPLIGSFCSTGSPGIITATNPQGALTFRFVSDDNRTGPGWRAYLSQITEADDEILMRQGTQTTSGAVFMDGGKFANYSDNTDQTLTLRPQDSDRKLRVTFAAFLMEHDDADCAYDVVTVFDGETTAAPQVGTFCNTNSPGVVAATNPTGALTFRFVTDDNTTAPGWSSLVAQVDAADTTLYPMQSGTVQAESGIFTDAGRYGAYSNDADTVMTFVPPSGNPLTFTFGAFSMEPTDRTCLYDMLEIYDGTDTNAPSLGVFCNTTSPGKVTAGNPSGALTFRFISDDNTTGHGWAAHFGTEATPNQEPEVAVTAPGDGAVFTAGTTITFSGTATDAEDGDLAANLSWTSSLDGALGNGAAFSISTLSVGTHTVTASVNDSAGASGSAAISVTVEAGNEVPTIGDGETVSGLQAQQGQWIYYRIAVPDNAANLTLAISGGSGDADLYIRHAQQPTQDDWDCRPYRSGNNESCTVASPAAGDTYIGIRAYNSFSNLQLTASYQSDDRVGFTETDLAADQGAWRHFQIQVPAGASRLDISIEGGSGDADLYVKRGAQPSENDWDYRPWVSGNQESVAVPNPQTDTWFISLRGYRAFSGVTLNVHYQN</sequence>
<feature type="domain" description="CUB" evidence="5">
    <location>
        <begin position="678"/>
        <end position="795"/>
    </location>
</feature>
<dbReference type="PROSITE" id="PS50093">
    <property type="entry name" value="PKD"/>
    <property type="match status" value="1"/>
</dbReference>
<keyword evidence="4" id="KW-0732">Signal</keyword>
<dbReference type="InterPro" id="IPR035986">
    <property type="entry name" value="PKD_dom_sf"/>
</dbReference>
<comment type="caution">
    <text evidence="7">The sequence shown here is derived from an EMBL/GenBank/DDBJ whole genome shotgun (WGS) entry which is preliminary data.</text>
</comment>
<dbReference type="Gene3D" id="3.40.390.10">
    <property type="entry name" value="Collagenase (Catalytic Domain)"/>
    <property type="match status" value="1"/>
</dbReference>
<protein>
    <submittedName>
        <fullName evidence="7">Pre-peptidase C-terminal domain-containing protein</fullName>
    </submittedName>
</protein>
<evidence type="ECO:0000256" key="2">
    <source>
        <dbReference type="ARBA" id="ARBA00022737"/>
    </source>
</evidence>